<dbReference type="PANTHER" id="PTHR43394:SF1">
    <property type="entry name" value="ATP-BINDING CASSETTE SUB-FAMILY B MEMBER 10, MITOCHONDRIAL"/>
    <property type="match status" value="1"/>
</dbReference>
<evidence type="ECO:0000256" key="7">
    <source>
        <dbReference type="ARBA" id="ARBA00022989"/>
    </source>
</evidence>
<keyword evidence="12" id="KW-1185">Reference proteome</keyword>
<keyword evidence="7" id="KW-1133">Transmembrane helix</keyword>
<dbReference type="Proteomes" id="UP001301769">
    <property type="component" value="Unassembled WGS sequence"/>
</dbReference>
<evidence type="ECO:0000256" key="1">
    <source>
        <dbReference type="ARBA" id="ARBA00004651"/>
    </source>
</evidence>
<keyword evidence="5" id="KW-0547">Nucleotide-binding</keyword>
<dbReference type="SMART" id="SM00382">
    <property type="entry name" value="AAA"/>
    <property type="match status" value="1"/>
</dbReference>
<keyword evidence="6" id="KW-0067">ATP-binding</keyword>
<evidence type="ECO:0000256" key="2">
    <source>
        <dbReference type="ARBA" id="ARBA00022448"/>
    </source>
</evidence>
<evidence type="ECO:0000259" key="10">
    <source>
        <dbReference type="PROSITE" id="PS50893"/>
    </source>
</evidence>
<dbReference type="PROSITE" id="PS00211">
    <property type="entry name" value="ABC_TRANSPORTER_1"/>
    <property type="match status" value="1"/>
</dbReference>
<dbReference type="PANTHER" id="PTHR43394">
    <property type="entry name" value="ATP-DEPENDENT PERMEASE MDL1, MITOCHONDRIAL"/>
    <property type="match status" value="1"/>
</dbReference>
<comment type="subcellular location">
    <subcellularLocation>
        <location evidence="1">Cell membrane</location>
        <topology evidence="1">Multi-pass membrane protein</topology>
    </subcellularLocation>
</comment>
<dbReference type="FunFam" id="3.40.50.300:FF:000221">
    <property type="entry name" value="Multidrug ABC transporter ATP-binding protein"/>
    <property type="match status" value="1"/>
</dbReference>
<keyword evidence="11" id="KW-0378">Hydrolase</keyword>
<dbReference type="SUPFAM" id="SSF52540">
    <property type="entry name" value="P-loop containing nucleoside triphosphate hydrolases"/>
    <property type="match status" value="1"/>
</dbReference>
<keyword evidence="2" id="KW-0813">Transport</keyword>
<dbReference type="InterPro" id="IPR003593">
    <property type="entry name" value="AAA+_ATPase"/>
</dbReference>
<gene>
    <name evidence="11" type="ORF">QBC37DRAFT_328378</name>
</gene>
<evidence type="ECO:0000256" key="4">
    <source>
        <dbReference type="ARBA" id="ARBA00022692"/>
    </source>
</evidence>
<evidence type="ECO:0000256" key="6">
    <source>
        <dbReference type="ARBA" id="ARBA00022840"/>
    </source>
</evidence>
<evidence type="ECO:0000256" key="5">
    <source>
        <dbReference type="ARBA" id="ARBA00022741"/>
    </source>
</evidence>
<feature type="domain" description="ABC transporter" evidence="10">
    <location>
        <begin position="38"/>
        <end position="273"/>
    </location>
</feature>
<dbReference type="InterPro" id="IPR017871">
    <property type="entry name" value="ABC_transporter-like_CS"/>
</dbReference>
<dbReference type="InterPro" id="IPR036640">
    <property type="entry name" value="ABC1_TM_sf"/>
</dbReference>
<dbReference type="Pfam" id="PF00005">
    <property type="entry name" value="ABC_tran"/>
    <property type="match status" value="1"/>
</dbReference>
<sequence length="299" mass="32881">MKGARQDLDKIGRLGEILDRKRVVEDGKQTLVVTEGKVEFVGVKFAFPRMGSCVLENCDLEFPGGQITTILGESGVGKSTILDLIQRNFSPTGGTITIDGQNVGDLMDETLRSRVTLVSQDSYIFNSSILDNIRIGKPDASEEEVHDACQKACIHETIMSRPEQYAGVLQDGRGLSGGEKQRLIIARVFLREPDILLLDEATSALDAETESQVMHNIQQAFKGKTIINVSHRLSAMRNSGKIIVLSDGGKVCESGTHDALVRRGGVYASLWEEVRMQNHQPAPKESNHRGTPRQLVWAQ</sequence>
<dbReference type="GO" id="GO:0015421">
    <property type="term" value="F:ABC-type oligopeptide transporter activity"/>
    <property type="evidence" value="ECO:0007669"/>
    <property type="project" value="TreeGrafter"/>
</dbReference>
<dbReference type="PROSITE" id="PS50893">
    <property type="entry name" value="ABC_TRANSPORTER_2"/>
    <property type="match status" value="1"/>
</dbReference>
<dbReference type="GO" id="GO:0016887">
    <property type="term" value="F:ATP hydrolysis activity"/>
    <property type="evidence" value="ECO:0007669"/>
    <property type="project" value="InterPro"/>
</dbReference>
<proteinExistence type="predicted"/>
<dbReference type="Gene3D" id="3.40.50.300">
    <property type="entry name" value="P-loop containing nucleotide triphosphate hydrolases"/>
    <property type="match status" value="1"/>
</dbReference>
<dbReference type="InterPro" id="IPR003439">
    <property type="entry name" value="ABC_transporter-like_ATP-bd"/>
</dbReference>
<reference evidence="11" key="2">
    <citation type="submission" date="2023-05" db="EMBL/GenBank/DDBJ databases">
        <authorList>
            <consortium name="Lawrence Berkeley National Laboratory"/>
            <person name="Steindorff A."/>
            <person name="Hensen N."/>
            <person name="Bonometti L."/>
            <person name="Westerberg I."/>
            <person name="Brannstrom I.O."/>
            <person name="Guillou S."/>
            <person name="Cros-Aarteil S."/>
            <person name="Calhoun S."/>
            <person name="Haridas S."/>
            <person name="Kuo A."/>
            <person name="Mondo S."/>
            <person name="Pangilinan J."/>
            <person name="Riley R."/>
            <person name="Labutti K."/>
            <person name="Andreopoulos B."/>
            <person name="Lipzen A."/>
            <person name="Chen C."/>
            <person name="Yanf M."/>
            <person name="Daum C."/>
            <person name="Ng V."/>
            <person name="Clum A."/>
            <person name="Ohm R."/>
            <person name="Martin F."/>
            <person name="Silar P."/>
            <person name="Natvig D."/>
            <person name="Lalanne C."/>
            <person name="Gautier V."/>
            <person name="Ament-Velasquez S.L."/>
            <person name="Kruys A."/>
            <person name="Hutchinson M.I."/>
            <person name="Powell A.J."/>
            <person name="Barry K."/>
            <person name="Miller A.N."/>
            <person name="Grigoriev I.V."/>
            <person name="Debuchy R."/>
            <person name="Gladieux P."/>
            <person name="Thoren M.H."/>
            <person name="Johannesson H."/>
        </authorList>
    </citation>
    <scope>NUCLEOTIDE SEQUENCE</scope>
    <source>
        <strain evidence="11">PSN293</strain>
    </source>
</reference>
<dbReference type="EMBL" id="MU858345">
    <property type="protein sequence ID" value="KAK4206845.1"/>
    <property type="molecule type" value="Genomic_DNA"/>
</dbReference>
<reference evidence="11" key="1">
    <citation type="journal article" date="2023" name="Mol. Phylogenet. Evol.">
        <title>Genome-scale phylogeny and comparative genomics of the fungal order Sordariales.</title>
        <authorList>
            <person name="Hensen N."/>
            <person name="Bonometti L."/>
            <person name="Westerberg I."/>
            <person name="Brannstrom I.O."/>
            <person name="Guillou S."/>
            <person name="Cros-Aarteil S."/>
            <person name="Calhoun S."/>
            <person name="Haridas S."/>
            <person name="Kuo A."/>
            <person name="Mondo S."/>
            <person name="Pangilinan J."/>
            <person name="Riley R."/>
            <person name="LaButti K."/>
            <person name="Andreopoulos B."/>
            <person name="Lipzen A."/>
            <person name="Chen C."/>
            <person name="Yan M."/>
            <person name="Daum C."/>
            <person name="Ng V."/>
            <person name="Clum A."/>
            <person name="Steindorff A."/>
            <person name="Ohm R.A."/>
            <person name="Martin F."/>
            <person name="Silar P."/>
            <person name="Natvig D.O."/>
            <person name="Lalanne C."/>
            <person name="Gautier V."/>
            <person name="Ament-Velasquez S.L."/>
            <person name="Kruys A."/>
            <person name="Hutchinson M.I."/>
            <person name="Powell A.J."/>
            <person name="Barry K."/>
            <person name="Miller A.N."/>
            <person name="Grigoriev I.V."/>
            <person name="Debuchy R."/>
            <person name="Gladieux P."/>
            <person name="Hiltunen Thoren M."/>
            <person name="Johannesson H."/>
        </authorList>
    </citation>
    <scope>NUCLEOTIDE SEQUENCE</scope>
    <source>
        <strain evidence="11">PSN293</strain>
    </source>
</reference>
<dbReference type="InterPro" id="IPR039421">
    <property type="entry name" value="Type_1_exporter"/>
</dbReference>
<comment type="caution">
    <text evidence="11">The sequence shown here is derived from an EMBL/GenBank/DDBJ whole genome shotgun (WGS) entry which is preliminary data.</text>
</comment>
<dbReference type="InterPro" id="IPR027417">
    <property type="entry name" value="P-loop_NTPase"/>
</dbReference>
<evidence type="ECO:0000313" key="11">
    <source>
        <dbReference type="EMBL" id="KAK4206845.1"/>
    </source>
</evidence>
<organism evidence="11 12">
    <name type="scientific">Rhypophila decipiens</name>
    <dbReference type="NCBI Taxonomy" id="261697"/>
    <lineage>
        <taxon>Eukaryota</taxon>
        <taxon>Fungi</taxon>
        <taxon>Dikarya</taxon>
        <taxon>Ascomycota</taxon>
        <taxon>Pezizomycotina</taxon>
        <taxon>Sordariomycetes</taxon>
        <taxon>Sordariomycetidae</taxon>
        <taxon>Sordariales</taxon>
        <taxon>Naviculisporaceae</taxon>
        <taxon>Rhypophila</taxon>
    </lineage>
</organism>
<evidence type="ECO:0000256" key="3">
    <source>
        <dbReference type="ARBA" id="ARBA00022475"/>
    </source>
</evidence>
<evidence type="ECO:0000256" key="9">
    <source>
        <dbReference type="SAM" id="MobiDB-lite"/>
    </source>
</evidence>
<keyword evidence="4" id="KW-0812">Transmembrane</keyword>
<keyword evidence="3" id="KW-1003">Cell membrane</keyword>
<dbReference type="AlphaFoldDB" id="A0AAN7B3G5"/>
<dbReference type="GO" id="GO:0005886">
    <property type="term" value="C:plasma membrane"/>
    <property type="evidence" value="ECO:0007669"/>
    <property type="project" value="UniProtKB-SubCell"/>
</dbReference>
<dbReference type="GO" id="GO:0005524">
    <property type="term" value="F:ATP binding"/>
    <property type="evidence" value="ECO:0007669"/>
    <property type="project" value="UniProtKB-KW"/>
</dbReference>
<feature type="region of interest" description="Disordered" evidence="9">
    <location>
        <begin position="278"/>
        <end position="299"/>
    </location>
</feature>
<name>A0AAN7B3G5_9PEZI</name>
<evidence type="ECO:0000256" key="8">
    <source>
        <dbReference type="ARBA" id="ARBA00023136"/>
    </source>
</evidence>
<evidence type="ECO:0000313" key="12">
    <source>
        <dbReference type="Proteomes" id="UP001301769"/>
    </source>
</evidence>
<dbReference type="Gene3D" id="1.20.1560.10">
    <property type="entry name" value="ABC transporter type 1, transmembrane domain"/>
    <property type="match status" value="1"/>
</dbReference>
<protein>
    <submittedName>
        <fullName evidence="11">P-loop containing nucleoside triphosphate hydrolase</fullName>
    </submittedName>
</protein>
<accession>A0AAN7B3G5</accession>
<keyword evidence="8" id="KW-0472">Membrane</keyword>